<keyword evidence="2" id="KW-1185">Reference proteome</keyword>
<accession>A0A9Q0F0R6</accession>
<proteinExistence type="predicted"/>
<dbReference type="EMBL" id="JAKUCV010007668">
    <property type="protein sequence ID" value="KAJ4822477.1"/>
    <property type="molecule type" value="Genomic_DNA"/>
</dbReference>
<protein>
    <submittedName>
        <fullName evidence="1">Uncharacterized protein</fullName>
    </submittedName>
</protein>
<reference evidence="1" key="2">
    <citation type="journal article" date="2023" name="Plants (Basel)">
        <title>Annotation of the Turnera subulata (Passifloraceae) Draft Genome Reveals the S-Locus Evolved after the Divergence of Turneroideae from Passifloroideae in a Stepwise Manner.</title>
        <authorList>
            <person name="Henning P.M."/>
            <person name="Roalson E.H."/>
            <person name="Mir W."/>
            <person name="McCubbin A.G."/>
            <person name="Shore J.S."/>
        </authorList>
    </citation>
    <scope>NUCLEOTIDE SEQUENCE</scope>
    <source>
        <strain evidence="1">F60SS</strain>
    </source>
</reference>
<evidence type="ECO:0000313" key="2">
    <source>
        <dbReference type="Proteomes" id="UP001141552"/>
    </source>
</evidence>
<dbReference type="Proteomes" id="UP001141552">
    <property type="component" value="Unassembled WGS sequence"/>
</dbReference>
<dbReference type="AlphaFoldDB" id="A0A9Q0F0R6"/>
<feature type="non-terminal residue" evidence="1">
    <location>
        <position position="1"/>
    </location>
</feature>
<name>A0A9Q0F0R6_9ROSI</name>
<evidence type="ECO:0000313" key="1">
    <source>
        <dbReference type="EMBL" id="KAJ4822477.1"/>
    </source>
</evidence>
<gene>
    <name evidence="1" type="ORF">Tsubulata_011629</name>
</gene>
<sequence length="63" mass="7423">RTRYGRGTSSFALETGNVVFPLRAVVSFQWRRARRPPCETDEGYADHTRKFSSHQNSFLWFEL</sequence>
<organism evidence="1 2">
    <name type="scientific">Turnera subulata</name>
    <dbReference type="NCBI Taxonomy" id="218843"/>
    <lineage>
        <taxon>Eukaryota</taxon>
        <taxon>Viridiplantae</taxon>
        <taxon>Streptophyta</taxon>
        <taxon>Embryophyta</taxon>
        <taxon>Tracheophyta</taxon>
        <taxon>Spermatophyta</taxon>
        <taxon>Magnoliopsida</taxon>
        <taxon>eudicotyledons</taxon>
        <taxon>Gunneridae</taxon>
        <taxon>Pentapetalae</taxon>
        <taxon>rosids</taxon>
        <taxon>fabids</taxon>
        <taxon>Malpighiales</taxon>
        <taxon>Passifloraceae</taxon>
        <taxon>Turnera</taxon>
    </lineage>
</organism>
<comment type="caution">
    <text evidence="1">The sequence shown here is derived from an EMBL/GenBank/DDBJ whole genome shotgun (WGS) entry which is preliminary data.</text>
</comment>
<reference evidence="1" key="1">
    <citation type="submission" date="2022-02" db="EMBL/GenBank/DDBJ databases">
        <authorList>
            <person name="Henning P.M."/>
            <person name="McCubbin A.G."/>
            <person name="Shore J.S."/>
        </authorList>
    </citation>
    <scope>NUCLEOTIDE SEQUENCE</scope>
    <source>
        <strain evidence="1">F60SS</strain>
        <tissue evidence="1">Leaves</tissue>
    </source>
</reference>